<feature type="signal peptide" evidence="7">
    <location>
        <begin position="1"/>
        <end position="20"/>
    </location>
</feature>
<feature type="domain" description="Alpha-L-fucosidase C-terminal" evidence="9">
    <location>
        <begin position="459"/>
        <end position="541"/>
    </location>
</feature>
<evidence type="ECO:0000313" key="11">
    <source>
        <dbReference type="Proteomes" id="UP000346198"/>
    </source>
</evidence>
<dbReference type="RefSeq" id="WP_136063321.1">
    <property type="nucleotide sequence ID" value="NZ_CAAHFH010000002.1"/>
</dbReference>
<dbReference type="GO" id="GO:0004560">
    <property type="term" value="F:alpha-L-fucosidase activity"/>
    <property type="evidence" value="ECO:0007669"/>
    <property type="project" value="InterPro"/>
</dbReference>
<dbReference type="Proteomes" id="UP000346198">
    <property type="component" value="Unassembled WGS sequence"/>
</dbReference>
<dbReference type="EC" id="3.2.1.51" evidence="3"/>
<dbReference type="InterPro" id="IPR031919">
    <property type="entry name" value="Fucosidase_C"/>
</dbReference>
<dbReference type="PRINTS" id="PR00741">
    <property type="entry name" value="GLHYDRLASE29"/>
</dbReference>
<dbReference type="InterPro" id="IPR013780">
    <property type="entry name" value="Glyco_hydro_b"/>
</dbReference>
<keyword evidence="11" id="KW-1185">Reference proteome</keyword>
<protein>
    <recommendedName>
        <fullName evidence="3">alpha-L-fucosidase</fullName>
        <ecNumber evidence="3">3.2.1.51</ecNumber>
    </recommendedName>
</protein>
<proteinExistence type="inferred from homology"/>
<reference evidence="10 11" key="1">
    <citation type="submission" date="2019-04" db="EMBL/GenBank/DDBJ databases">
        <authorList>
            <person name="Van Vliet M D."/>
        </authorList>
    </citation>
    <scope>NUCLEOTIDE SEQUENCE [LARGE SCALE GENOMIC DNA]</scope>
    <source>
        <strain evidence="10 11">F21</strain>
    </source>
</reference>
<dbReference type="Gene3D" id="3.20.20.80">
    <property type="entry name" value="Glycosidases"/>
    <property type="match status" value="1"/>
</dbReference>
<evidence type="ECO:0000313" key="10">
    <source>
        <dbReference type="EMBL" id="VGO21889.1"/>
    </source>
</evidence>
<dbReference type="SMART" id="SM00812">
    <property type="entry name" value="Alpha_L_fucos"/>
    <property type="match status" value="1"/>
</dbReference>
<dbReference type="InterPro" id="IPR057739">
    <property type="entry name" value="Glyco_hydro_29_N"/>
</dbReference>
<sequence>MKNRIVTVVMLSLFSGSAIAQAGTFEPTRESLSTYEVPEWYNDAKIGFFYHWGPQTALGDKWNEDISDFCLQKGKYQDSNTGIKNPVGQWGKHMYPNMKNSVLLPDSQQSTAYHIHKRLFGDPKEFGYKDLIPLMSGDGFEPEEMVRLLDEAGVKYIVPQAVHHDGFAMWDSKVIDEFNAAKMGPKRNTTKEVIDAARKRNIKVGVSTHASRHSRYYKKLEGYDTSDPRFDQLYGIGLDENGMPKPASIQKWEDTLGELVELFRPDYIFVDGGSADVFCQSGSYLWQDAFRRVVANYYNKAQAGGWEPVITFKRESLWKEEAIPDYEAGYLADIAPYKWQTHASICGWFYRPGNGRRTPTPMLFSKIIDTVSKNGNILLNLALKADGSMQDIEVTYLKEMARWMDVVGEGIHASRPWLVYGELEPGTTLGFISKDESKGKVYDDPEKVEMGRYKLHPGDIRYTCSKDGKAIYATRLAWPEEPFTLTSFSREGVGRDVQIQSVSLLGSDAEVSWKKTPEGLVVMPPAKPVFDDAEWPVMFKLMVAETF</sequence>
<dbReference type="InterPro" id="IPR016286">
    <property type="entry name" value="FUC_metazoa-typ"/>
</dbReference>
<keyword evidence="5" id="KW-0378">Hydrolase</keyword>
<gene>
    <name evidence="10" type="ORF">SCARR_03969</name>
</gene>
<comment type="similarity">
    <text evidence="2">Belongs to the glycosyl hydrolase 29 family.</text>
</comment>
<dbReference type="EMBL" id="CAAHFH010000002">
    <property type="protein sequence ID" value="VGO21889.1"/>
    <property type="molecule type" value="Genomic_DNA"/>
</dbReference>
<evidence type="ECO:0000259" key="8">
    <source>
        <dbReference type="Pfam" id="PF01120"/>
    </source>
</evidence>
<evidence type="ECO:0000256" key="6">
    <source>
        <dbReference type="ARBA" id="ARBA00023295"/>
    </source>
</evidence>
<comment type="function">
    <text evidence="1">Alpha-L-fucosidase is responsible for hydrolyzing the alpha-1,6-linked fucose joined to the reducing-end N-acetylglucosamine of the carbohydrate moieties of glycoproteins.</text>
</comment>
<accession>A0A6C2UP88</accession>
<evidence type="ECO:0000256" key="2">
    <source>
        <dbReference type="ARBA" id="ARBA00007951"/>
    </source>
</evidence>
<dbReference type="PANTHER" id="PTHR10030:SF37">
    <property type="entry name" value="ALPHA-L-FUCOSIDASE-RELATED"/>
    <property type="match status" value="1"/>
</dbReference>
<evidence type="ECO:0000259" key="9">
    <source>
        <dbReference type="Pfam" id="PF16757"/>
    </source>
</evidence>
<feature type="chain" id="PRO_5025535796" description="alpha-L-fucosidase" evidence="7">
    <location>
        <begin position="21"/>
        <end position="547"/>
    </location>
</feature>
<dbReference type="InterPro" id="IPR017853">
    <property type="entry name" value="GH"/>
</dbReference>
<dbReference type="SUPFAM" id="SSF51445">
    <property type="entry name" value="(Trans)glycosidases"/>
    <property type="match status" value="1"/>
</dbReference>
<evidence type="ECO:0000256" key="1">
    <source>
        <dbReference type="ARBA" id="ARBA00004071"/>
    </source>
</evidence>
<organism evidence="10 11">
    <name type="scientific">Pontiella sulfatireligans</name>
    <dbReference type="NCBI Taxonomy" id="2750658"/>
    <lineage>
        <taxon>Bacteria</taxon>
        <taxon>Pseudomonadati</taxon>
        <taxon>Kiritimatiellota</taxon>
        <taxon>Kiritimatiellia</taxon>
        <taxon>Kiritimatiellales</taxon>
        <taxon>Pontiellaceae</taxon>
        <taxon>Pontiella</taxon>
    </lineage>
</organism>
<dbReference type="GO" id="GO:0006004">
    <property type="term" value="P:fucose metabolic process"/>
    <property type="evidence" value="ECO:0007669"/>
    <property type="project" value="InterPro"/>
</dbReference>
<name>A0A6C2UP88_9BACT</name>
<evidence type="ECO:0000256" key="3">
    <source>
        <dbReference type="ARBA" id="ARBA00012662"/>
    </source>
</evidence>
<feature type="domain" description="Glycoside hydrolase family 29 N-terminal" evidence="8">
    <location>
        <begin position="19"/>
        <end position="409"/>
    </location>
</feature>
<dbReference type="Gene3D" id="2.60.40.1180">
    <property type="entry name" value="Golgi alpha-mannosidase II"/>
    <property type="match status" value="1"/>
</dbReference>
<evidence type="ECO:0000256" key="4">
    <source>
        <dbReference type="ARBA" id="ARBA00022729"/>
    </source>
</evidence>
<dbReference type="PANTHER" id="PTHR10030">
    <property type="entry name" value="ALPHA-L-FUCOSIDASE"/>
    <property type="match status" value="1"/>
</dbReference>
<evidence type="ECO:0000256" key="5">
    <source>
        <dbReference type="ARBA" id="ARBA00022801"/>
    </source>
</evidence>
<keyword evidence="6" id="KW-0326">Glycosidase</keyword>
<evidence type="ECO:0000256" key="7">
    <source>
        <dbReference type="SAM" id="SignalP"/>
    </source>
</evidence>
<dbReference type="InterPro" id="IPR000933">
    <property type="entry name" value="Glyco_hydro_29"/>
</dbReference>
<dbReference type="Pfam" id="PF16757">
    <property type="entry name" value="Fucosidase_C"/>
    <property type="match status" value="1"/>
</dbReference>
<keyword evidence="4 7" id="KW-0732">Signal</keyword>
<dbReference type="AlphaFoldDB" id="A0A6C2UP88"/>
<dbReference type="GO" id="GO:0005764">
    <property type="term" value="C:lysosome"/>
    <property type="evidence" value="ECO:0007669"/>
    <property type="project" value="TreeGrafter"/>
</dbReference>
<dbReference type="Pfam" id="PF01120">
    <property type="entry name" value="Alpha_L_fucos"/>
    <property type="match status" value="1"/>
</dbReference>
<dbReference type="GO" id="GO:0016139">
    <property type="term" value="P:glycoside catabolic process"/>
    <property type="evidence" value="ECO:0007669"/>
    <property type="project" value="TreeGrafter"/>
</dbReference>